<reference evidence="1" key="1">
    <citation type="journal article" date="2022" name="Int. J. Mol. Sci.">
        <title>Draft Genome of Tanacetum Coccineum: Genomic Comparison of Closely Related Tanacetum-Family Plants.</title>
        <authorList>
            <person name="Yamashiro T."/>
            <person name="Shiraishi A."/>
            <person name="Nakayama K."/>
            <person name="Satake H."/>
        </authorList>
    </citation>
    <scope>NUCLEOTIDE SEQUENCE</scope>
</reference>
<sequence>MCFYGSGDEVKSRRKIVTKDVGLADKGKGLVGKGKGIMVDERKDGRKTARSRNSGIVIGENVNPTFSEVDDSDSDIYYLRVRMSLYHLGRETMRPRKPNQSNINSSTPVAGCSRPHRVYDVGESYTVIEHKEYMEKLMHQLRDKGDCLTYPFTILENDQSYEKFPIHDEQTHWKMRKPKVGEKYVDAAQLKECLTYYSFTNGFSLWLYRSSKEMLIARCEMRPEKLKYIEKGKQRKHIKYPSGGRSDGSKYVHT</sequence>
<name>A0ABQ5EPE6_9ASTR</name>
<protein>
    <submittedName>
        <fullName evidence="1">Uncharacterized protein</fullName>
    </submittedName>
</protein>
<accession>A0ABQ5EPE6</accession>
<comment type="caution">
    <text evidence="1">The sequence shown here is derived from an EMBL/GenBank/DDBJ whole genome shotgun (WGS) entry which is preliminary data.</text>
</comment>
<evidence type="ECO:0000313" key="2">
    <source>
        <dbReference type="Proteomes" id="UP001151760"/>
    </source>
</evidence>
<reference evidence="1" key="2">
    <citation type="submission" date="2022-01" db="EMBL/GenBank/DDBJ databases">
        <authorList>
            <person name="Yamashiro T."/>
            <person name="Shiraishi A."/>
            <person name="Satake H."/>
            <person name="Nakayama K."/>
        </authorList>
    </citation>
    <scope>NUCLEOTIDE SEQUENCE</scope>
</reference>
<dbReference type="Proteomes" id="UP001151760">
    <property type="component" value="Unassembled WGS sequence"/>
</dbReference>
<evidence type="ECO:0000313" key="1">
    <source>
        <dbReference type="EMBL" id="GJT52407.1"/>
    </source>
</evidence>
<gene>
    <name evidence="1" type="ORF">Tco_0978564</name>
</gene>
<organism evidence="1 2">
    <name type="scientific">Tanacetum coccineum</name>
    <dbReference type="NCBI Taxonomy" id="301880"/>
    <lineage>
        <taxon>Eukaryota</taxon>
        <taxon>Viridiplantae</taxon>
        <taxon>Streptophyta</taxon>
        <taxon>Embryophyta</taxon>
        <taxon>Tracheophyta</taxon>
        <taxon>Spermatophyta</taxon>
        <taxon>Magnoliopsida</taxon>
        <taxon>eudicotyledons</taxon>
        <taxon>Gunneridae</taxon>
        <taxon>Pentapetalae</taxon>
        <taxon>asterids</taxon>
        <taxon>campanulids</taxon>
        <taxon>Asterales</taxon>
        <taxon>Asteraceae</taxon>
        <taxon>Asteroideae</taxon>
        <taxon>Anthemideae</taxon>
        <taxon>Anthemidinae</taxon>
        <taxon>Tanacetum</taxon>
    </lineage>
</organism>
<proteinExistence type="predicted"/>
<dbReference type="EMBL" id="BQNB010016493">
    <property type="protein sequence ID" value="GJT52407.1"/>
    <property type="molecule type" value="Genomic_DNA"/>
</dbReference>
<keyword evidence="2" id="KW-1185">Reference proteome</keyword>